<accession>A0ACB8RH28</accession>
<name>A0ACB8RH28_9AGAM</name>
<reference evidence="1" key="2">
    <citation type="journal article" date="2022" name="New Phytol.">
        <title>Evolutionary transition to the ectomycorrhizal habit in the genomes of a hyperdiverse lineage of mushroom-forming fungi.</title>
        <authorList>
            <person name="Looney B."/>
            <person name="Miyauchi S."/>
            <person name="Morin E."/>
            <person name="Drula E."/>
            <person name="Courty P.E."/>
            <person name="Kohler A."/>
            <person name="Kuo A."/>
            <person name="LaButti K."/>
            <person name="Pangilinan J."/>
            <person name="Lipzen A."/>
            <person name="Riley R."/>
            <person name="Andreopoulos W."/>
            <person name="He G."/>
            <person name="Johnson J."/>
            <person name="Nolan M."/>
            <person name="Tritt A."/>
            <person name="Barry K.W."/>
            <person name="Grigoriev I.V."/>
            <person name="Nagy L.G."/>
            <person name="Hibbett D."/>
            <person name="Henrissat B."/>
            <person name="Matheny P.B."/>
            <person name="Labbe J."/>
            <person name="Martin F.M."/>
        </authorList>
    </citation>
    <scope>NUCLEOTIDE SEQUENCE</scope>
    <source>
        <strain evidence="1">FP105234-sp</strain>
    </source>
</reference>
<sequence length="151" mass="17348">MEERKRREIVSGDHIAYRNSFAVRQRMSTDALRTQAMALEESAAFKVCDNLKWELVEHGTHNWHRDAPPAYRKLLDASLAEATAFLNAPQAADGLNAVDIHRHRRLVAGYAQMLEFAEQGVHVDVRAAWDNAFIWGGRRVNLRRFKQVYGF</sequence>
<dbReference type="Proteomes" id="UP000814033">
    <property type="component" value="Unassembled WGS sequence"/>
</dbReference>
<evidence type="ECO:0000313" key="2">
    <source>
        <dbReference type="Proteomes" id="UP000814033"/>
    </source>
</evidence>
<protein>
    <submittedName>
        <fullName evidence="1">Uncharacterized protein</fullName>
    </submittedName>
</protein>
<reference evidence="1" key="1">
    <citation type="submission" date="2021-02" db="EMBL/GenBank/DDBJ databases">
        <authorList>
            <consortium name="DOE Joint Genome Institute"/>
            <person name="Ahrendt S."/>
            <person name="Looney B.P."/>
            <person name="Miyauchi S."/>
            <person name="Morin E."/>
            <person name="Drula E."/>
            <person name="Courty P.E."/>
            <person name="Chicoki N."/>
            <person name="Fauchery L."/>
            <person name="Kohler A."/>
            <person name="Kuo A."/>
            <person name="Labutti K."/>
            <person name="Pangilinan J."/>
            <person name="Lipzen A."/>
            <person name="Riley R."/>
            <person name="Andreopoulos W."/>
            <person name="He G."/>
            <person name="Johnson J."/>
            <person name="Barry K.W."/>
            <person name="Grigoriev I.V."/>
            <person name="Nagy L."/>
            <person name="Hibbett D."/>
            <person name="Henrissat B."/>
            <person name="Matheny P.B."/>
            <person name="Labbe J."/>
            <person name="Martin F."/>
        </authorList>
    </citation>
    <scope>NUCLEOTIDE SEQUENCE</scope>
    <source>
        <strain evidence="1">FP105234-sp</strain>
    </source>
</reference>
<evidence type="ECO:0000313" key="1">
    <source>
        <dbReference type="EMBL" id="KAI0043481.1"/>
    </source>
</evidence>
<keyword evidence="2" id="KW-1185">Reference proteome</keyword>
<comment type="caution">
    <text evidence="1">The sequence shown here is derived from an EMBL/GenBank/DDBJ whole genome shotgun (WGS) entry which is preliminary data.</text>
</comment>
<dbReference type="EMBL" id="MU276016">
    <property type="protein sequence ID" value="KAI0043481.1"/>
    <property type="molecule type" value="Genomic_DNA"/>
</dbReference>
<proteinExistence type="predicted"/>
<organism evidence="1 2">
    <name type="scientific">Auriscalpium vulgare</name>
    <dbReference type="NCBI Taxonomy" id="40419"/>
    <lineage>
        <taxon>Eukaryota</taxon>
        <taxon>Fungi</taxon>
        <taxon>Dikarya</taxon>
        <taxon>Basidiomycota</taxon>
        <taxon>Agaricomycotina</taxon>
        <taxon>Agaricomycetes</taxon>
        <taxon>Russulales</taxon>
        <taxon>Auriscalpiaceae</taxon>
        <taxon>Auriscalpium</taxon>
    </lineage>
</organism>
<gene>
    <name evidence="1" type="ORF">FA95DRAFT_1609345</name>
</gene>